<dbReference type="Gene3D" id="3.40.50.11660">
    <property type="entry name" value="Glycosyl transferase family 10, C-terminal domain"/>
    <property type="match status" value="1"/>
</dbReference>
<evidence type="ECO:0000313" key="4">
    <source>
        <dbReference type="EMBL" id="KZS12621.1"/>
    </source>
</evidence>
<dbReference type="InterPro" id="IPR055270">
    <property type="entry name" value="Glyco_tran_10_C"/>
</dbReference>
<evidence type="ECO:0000256" key="2">
    <source>
        <dbReference type="RuleBase" id="RU003832"/>
    </source>
</evidence>
<dbReference type="Proteomes" id="UP000076858">
    <property type="component" value="Unassembled WGS sequence"/>
</dbReference>
<proteinExistence type="inferred from homology"/>
<protein>
    <recommendedName>
        <fullName evidence="2">Fucosyltransferase</fullName>
        <ecNumber evidence="2">2.4.1.-</ecNumber>
    </recommendedName>
</protein>
<reference evidence="4 5" key="1">
    <citation type="submission" date="2016-03" db="EMBL/GenBank/DDBJ databases">
        <title>EvidentialGene: Evidence-directed Construction of Genes on Genomes.</title>
        <authorList>
            <person name="Gilbert D.G."/>
            <person name="Choi J.-H."/>
            <person name="Mockaitis K."/>
            <person name="Colbourne J."/>
            <person name="Pfrender M."/>
        </authorList>
    </citation>
    <scope>NUCLEOTIDE SEQUENCE [LARGE SCALE GENOMIC DNA]</scope>
    <source>
        <strain evidence="4 5">Xinb3</strain>
        <tissue evidence="4">Complete organism</tissue>
    </source>
</reference>
<dbReference type="InterPro" id="IPR027417">
    <property type="entry name" value="P-loop_NTPase"/>
</dbReference>
<dbReference type="GO" id="GO:0032580">
    <property type="term" value="C:Golgi cisterna membrane"/>
    <property type="evidence" value="ECO:0007669"/>
    <property type="project" value="UniProtKB-SubCell"/>
</dbReference>
<comment type="subcellular location">
    <subcellularLocation>
        <location evidence="2">Golgi apparatus</location>
        <location evidence="2">Golgi stack membrane</location>
        <topology evidence="2">Single-pass type II membrane protein</topology>
    </subcellularLocation>
</comment>
<dbReference type="EC" id="2.4.1.-" evidence="2"/>
<dbReference type="SUPFAM" id="SSF53756">
    <property type="entry name" value="UDP-Glycosyltransferase/glycogen phosphorylase"/>
    <property type="match status" value="1"/>
</dbReference>
<dbReference type="InterPro" id="IPR038577">
    <property type="entry name" value="GT10-like_C_sf"/>
</dbReference>
<dbReference type="Pfam" id="PF00852">
    <property type="entry name" value="Glyco_transf_10"/>
    <property type="match status" value="1"/>
</dbReference>
<dbReference type="PANTHER" id="PTHR45964:SF9">
    <property type="entry name" value="SULFOTRANSFERASE"/>
    <property type="match status" value="1"/>
</dbReference>
<keyword evidence="2" id="KW-0808">Transferase</keyword>
<dbReference type="AlphaFoldDB" id="A0A164VSX0"/>
<comment type="similarity">
    <text evidence="2">Belongs to the glycosyltransferase 10 family.</text>
</comment>
<feature type="domain" description="Fucosyltransferase C-terminal" evidence="3">
    <location>
        <begin position="43"/>
        <end position="113"/>
    </location>
</feature>
<dbReference type="Gene3D" id="3.40.50.300">
    <property type="entry name" value="P-loop containing nucleotide triphosphate hydrolases"/>
    <property type="match status" value="1"/>
</dbReference>
<comment type="similarity">
    <text evidence="1">Belongs to the WSCD family.</text>
</comment>
<evidence type="ECO:0000259" key="3">
    <source>
        <dbReference type="Pfam" id="PF00852"/>
    </source>
</evidence>
<dbReference type="PANTHER" id="PTHR45964">
    <property type="entry name" value="WSCD FAMILY MEMBER CG9164"/>
    <property type="match status" value="1"/>
</dbReference>
<dbReference type="EMBL" id="LRGB01001361">
    <property type="protein sequence ID" value="KZS12621.1"/>
    <property type="molecule type" value="Genomic_DNA"/>
</dbReference>
<organism evidence="4 5">
    <name type="scientific">Daphnia magna</name>
    <dbReference type="NCBI Taxonomy" id="35525"/>
    <lineage>
        <taxon>Eukaryota</taxon>
        <taxon>Metazoa</taxon>
        <taxon>Ecdysozoa</taxon>
        <taxon>Arthropoda</taxon>
        <taxon>Crustacea</taxon>
        <taxon>Branchiopoda</taxon>
        <taxon>Diplostraca</taxon>
        <taxon>Cladocera</taxon>
        <taxon>Anomopoda</taxon>
        <taxon>Daphniidae</taxon>
        <taxon>Daphnia</taxon>
    </lineage>
</organism>
<keyword evidence="2" id="KW-1133">Transmembrane helix</keyword>
<sequence length="462" mass="52962">MTSAMPVTPRTGNIVILYWNTFYGLGDFDFGFRTDAVPPMRCHYLSFENSLCLDYVTEKLYRPLQHNAVPVVYGGADYSLYLPAGSSMDFDSPECLADHLNKLMVDDELYLTYSFDLDRFSLLVVLWSTMTLQFQYFYYASIMMLACLLTGISFQYYTDPAIPIDWIPNLLIDTNVRRNHSVRSSTADSKVNYPWMDDPTCRHFSVQFAKNKSLPKWALTSFPGSGVTWTRQLIEGVTGIYTGTAYGSSESPIVDGNHHGNEAEHDCGCTILIKDHGYPETHQPFVGTGGPYENRGILLLRNPFDALFTFGHFLWSGNDQRGTVSPNVFNGTDWDEYVIYVASEWADHAERWIENIQHGTVIFYERLLQDTENELKHLLKAIHFIDPNHPPVDPERMRCALQHKNRLDRKRANKPKVPLRLMEHSRIMSSIERVQASLSKKGWPLLPLHLYDLHTPVNELPE</sequence>
<dbReference type="STRING" id="35525.A0A164VSX0"/>
<accession>A0A164VSX0</accession>
<evidence type="ECO:0000313" key="5">
    <source>
        <dbReference type="Proteomes" id="UP000076858"/>
    </source>
</evidence>
<feature type="transmembrane region" description="Helical" evidence="2">
    <location>
        <begin position="136"/>
        <end position="157"/>
    </location>
</feature>
<keyword evidence="2" id="KW-0472">Membrane</keyword>
<dbReference type="InterPro" id="IPR051589">
    <property type="entry name" value="Sialate-O-sulfotransferase"/>
</dbReference>
<dbReference type="SUPFAM" id="SSF52540">
    <property type="entry name" value="P-loop containing nucleoside triphosphate hydrolases"/>
    <property type="match status" value="1"/>
</dbReference>
<dbReference type="UniPathway" id="UPA00378"/>
<keyword evidence="2" id="KW-0812">Transmembrane</keyword>
<dbReference type="OrthoDB" id="5985073at2759"/>
<evidence type="ECO:0000256" key="1">
    <source>
        <dbReference type="ARBA" id="ARBA00010236"/>
    </source>
</evidence>
<name>A0A164VSX0_9CRUS</name>
<gene>
    <name evidence="4" type="ORF">APZ42_022766</name>
</gene>
<dbReference type="GO" id="GO:0016757">
    <property type="term" value="F:glycosyltransferase activity"/>
    <property type="evidence" value="ECO:0007669"/>
    <property type="project" value="UniProtKB-UniRule"/>
</dbReference>
<comment type="caution">
    <text evidence="4">The sequence shown here is derived from an EMBL/GenBank/DDBJ whole genome shotgun (WGS) entry which is preliminary data.</text>
</comment>
<keyword evidence="2" id="KW-0333">Golgi apparatus</keyword>
<keyword evidence="5" id="KW-1185">Reference proteome</keyword>
<keyword evidence="2" id="KW-0328">Glycosyltransferase</keyword>